<dbReference type="AlphaFoldDB" id="A0A928GJC1"/>
<dbReference type="Gene3D" id="3.40.50.300">
    <property type="entry name" value="P-loop containing nucleotide triphosphate hydrolases"/>
    <property type="match status" value="1"/>
</dbReference>
<dbReference type="EMBL" id="SUYD01000012">
    <property type="protein sequence ID" value="MBE6266855.1"/>
    <property type="molecule type" value="Genomic_DNA"/>
</dbReference>
<dbReference type="PANTHER" id="PTHR43566">
    <property type="entry name" value="CONSERVED PROTEIN"/>
    <property type="match status" value="1"/>
</dbReference>
<evidence type="ECO:0000313" key="4">
    <source>
        <dbReference type="Proteomes" id="UP000763088"/>
    </source>
</evidence>
<dbReference type="SUPFAM" id="SSF52540">
    <property type="entry name" value="P-loop containing nucleoside triphosphate hydrolases"/>
    <property type="match status" value="1"/>
</dbReference>
<reference evidence="3" key="1">
    <citation type="submission" date="2019-04" db="EMBL/GenBank/DDBJ databases">
        <title>Evolution of Biomass-Degrading Anaerobic Consortia Revealed by Metagenomics.</title>
        <authorList>
            <person name="Peng X."/>
        </authorList>
    </citation>
    <scope>NUCLEOTIDE SEQUENCE</scope>
    <source>
        <strain evidence="3">SIG141</strain>
    </source>
</reference>
<keyword evidence="3" id="KW-0547">Nucleotide-binding</keyword>
<evidence type="ECO:0000313" key="3">
    <source>
        <dbReference type="EMBL" id="MBE6266855.1"/>
    </source>
</evidence>
<evidence type="ECO:0000259" key="1">
    <source>
        <dbReference type="Pfam" id="PF13173"/>
    </source>
</evidence>
<dbReference type="InterPro" id="IPR041682">
    <property type="entry name" value="AAA_14"/>
</dbReference>
<proteinExistence type="predicted"/>
<dbReference type="PANTHER" id="PTHR43566:SF1">
    <property type="entry name" value="AAA+ ATPASE DOMAIN-CONTAINING PROTEIN"/>
    <property type="match status" value="1"/>
</dbReference>
<sequence length="395" mass="45207">MFKRAQIVELEKRMAEPRNKIQVISGPRQVGKSTMVKQALQETTIPYMLVSADNVDHANTAWIGEMWATARARMKVLNAEEYLLVIDEVHKLDNWSEAVKKEWDEDTFRDVNLKVIILGSSRLLLKDGLTESLAGRYELIRMPHWSYSEMKEAFGFDVDQYIYFGGYPGSAMYVGDERRWSKYIKDSIVAPAIEKDVLWTKTVYKPALMRQLFELGCAYSSEELSLNKMLGQLQDAGNVTTLSGYLTTLDESRLLCGLMKYASDKARKYNSVPKLIVYNTALFSVQSGMTFKAAFTTPKLWGRWVESAVGAHLLNQADEYDYKLYYWREKEDEVDFVIEYNKQCIAIEVKSGRRTTNEGLPKFVERFNPVHSFIVGSGGIPVEEFLTCDIGNLLE</sequence>
<dbReference type="GO" id="GO:0005524">
    <property type="term" value="F:ATP binding"/>
    <property type="evidence" value="ECO:0007669"/>
    <property type="project" value="UniProtKB-KW"/>
</dbReference>
<name>A0A928GJC1_XYLRU</name>
<accession>A0A928GJC1</accession>
<dbReference type="InterPro" id="IPR027417">
    <property type="entry name" value="P-loop_NTPase"/>
</dbReference>
<dbReference type="InterPro" id="IPR011335">
    <property type="entry name" value="Restrct_endonuc-II-like"/>
</dbReference>
<dbReference type="SUPFAM" id="SSF52980">
    <property type="entry name" value="Restriction endonuclease-like"/>
    <property type="match status" value="1"/>
</dbReference>
<dbReference type="Pfam" id="PF13635">
    <property type="entry name" value="DUF4143"/>
    <property type="match status" value="1"/>
</dbReference>
<dbReference type="Pfam" id="PF13173">
    <property type="entry name" value="AAA_14"/>
    <property type="match status" value="1"/>
</dbReference>
<keyword evidence="3" id="KW-0067">ATP-binding</keyword>
<dbReference type="Proteomes" id="UP000763088">
    <property type="component" value="Unassembled WGS sequence"/>
</dbReference>
<protein>
    <submittedName>
        <fullName evidence="3">ATP-binding protein</fullName>
    </submittedName>
</protein>
<comment type="caution">
    <text evidence="3">The sequence shown here is derived from an EMBL/GenBank/DDBJ whole genome shotgun (WGS) entry which is preliminary data.</text>
</comment>
<organism evidence="3 4">
    <name type="scientific">Xylanibacter ruminicola</name>
    <name type="common">Prevotella ruminicola</name>
    <dbReference type="NCBI Taxonomy" id="839"/>
    <lineage>
        <taxon>Bacteria</taxon>
        <taxon>Pseudomonadati</taxon>
        <taxon>Bacteroidota</taxon>
        <taxon>Bacteroidia</taxon>
        <taxon>Bacteroidales</taxon>
        <taxon>Prevotellaceae</taxon>
        <taxon>Xylanibacter</taxon>
    </lineage>
</organism>
<feature type="domain" description="AAA" evidence="1">
    <location>
        <begin position="19"/>
        <end position="150"/>
    </location>
</feature>
<gene>
    <name evidence="3" type="ORF">E7102_10385</name>
</gene>
<evidence type="ECO:0000259" key="2">
    <source>
        <dbReference type="Pfam" id="PF13635"/>
    </source>
</evidence>
<feature type="domain" description="DUF4143" evidence="2">
    <location>
        <begin position="194"/>
        <end position="352"/>
    </location>
</feature>
<dbReference type="InterPro" id="IPR025420">
    <property type="entry name" value="DUF4143"/>
</dbReference>